<dbReference type="GO" id="GO:0001680">
    <property type="term" value="P:tRNA 3'-terminal CCA addition"/>
    <property type="evidence" value="ECO:0007669"/>
    <property type="project" value="TreeGrafter"/>
</dbReference>
<keyword evidence="3" id="KW-1185">Reference proteome</keyword>
<organism evidence="2 3">
    <name type="scientific">Senna tora</name>
    <dbReference type="NCBI Taxonomy" id="362788"/>
    <lineage>
        <taxon>Eukaryota</taxon>
        <taxon>Viridiplantae</taxon>
        <taxon>Streptophyta</taxon>
        <taxon>Embryophyta</taxon>
        <taxon>Tracheophyta</taxon>
        <taxon>Spermatophyta</taxon>
        <taxon>Magnoliopsida</taxon>
        <taxon>eudicotyledons</taxon>
        <taxon>Gunneridae</taxon>
        <taxon>Pentapetalae</taxon>
        <taxon>rosids</taxon>
        <taxon>fabids</taxon>
        <taxon>Fabales</taxon>
        <taxon>Fabaceae</taxon>
        <taxon>Caesalpinioideae</taxon>
        <taxon>Cassia clade</taxon>
        <taxon>Senna</taxon>
    </lineage>
</organism>
<dbReference type="GO" id="GO:0052929">
    <property type="term" value="F:ATP:3'-cytidine-cytidine-tRNA adenylyltransferase activity"/>
    <property type="evidence" value="ECO:0007669"/>
    <property type="project" value="TreeGrafter"/>
</dbReference>
<accession>A0A835CHX8</accession>
<dbReference type="AlphaFoldDB" id="A0A835CHX8"/>
<proteinExistence type="predicted"/>
<dbReference type="OrthoDB" id="445712at2759"/>
<dbReference type="Gene3D" id="1.10.3090.10">
    <property type="entry name" value="cca-adding enzyme, domain 2"/>
    <property type="match status" value="1"/>
</dbReference>
<evidence type="ECO:0000313" key="2">
    <source>
        <dbReference type="EMBL" id="KAF7842071.1"/>
    </source>
</evidence>
<keyword evidence="2" id="KW-0808">Transferase</keyword>
<protein>
    <submittedName>
        <fullName evidence="2">Putative CCA tRNA nucleotidyltransferase 2</fullName>
    </submittedName>
</protein>
<dbReference type="Proteomes" id="UP000634136">
    <property type="component" value="Unassembled WGS sequence"/>
</dbReference>
<name>A0A835CHX8_9FABA</name>
<evidence type="ECO:0000256" key="1">
    <source>
        <dbReference type="ARBA" id="ARBA00022884"/>
    </source>
</evidence>
<dbReference type="PANTHER" id="PTHR13734:SF5">
    <property type="entry name" value="CCA TRNA NUCLEOTIDYLTRANSFERASE, MITOCHONDRIAL"/>
    <property type="match status" value="1"/>
</dbReference>
<keyword evidence="1" id="KW-0694">RNA-binding</keyword>
<dbReference type="GO" id="GO:0003723">
    <property type="term" value="F:RNA binding"/>
    <property type="evidence" value="ECO:0007669"/>
    <property type="project" value="UniProtKB-KW"/>
</dbReference>
<dbReference type="GO" id="GO:0052927">
    <property type="term" value="F:CC tRNA cytidylyltransferase activity"/>
    <property type="evidence" value="ECO:0007669"/>
    <property type="project" value="TreeGrafter"/>
</dbReference>
<comment type="caution">
    <text evidence="2">The sequence shown here is derived from an EMBL/GenBank/DDBJ whole genome shotgun (WGS) entry which is preliminary data.</text>
</comment>
<dbReference type="SUPFAM" id="SSF81891">
    <property type="entry name" value="Poly A polymerase C-terminal region-like"/>
    <property type="match status" value="1"/>
</dbReference>
<sequence length="301" mass="33906">MIFSPSLICNHHHRRRRDPTLLSSRSVIVAVKIHHRCRRDLSSSPSRSVTVVIEIRHRCHRDLSSWSSKSVIVAIEIHHRCRRDLSPSPSTSSNMVEVAQNLEQAMASSAFKLSSESPVDGDKLLGKDCNDIDIALDNMMGSQFVDKGAAASDEVKHALATKISRERIGTEFDLMISGNQPVKAVAQISDLTLFRTIFSLPPDTKNVHLQLCKRRDLFKSVENTIVVKLGLEKVWEVRQSVNGKQVMKELELKGGPLAKEWLEKAMAWELAHPSRTAQECIDWLKQTNSKMESHFNSLINI</sequence>
<dbReference type="EMBL" id="JAAIUW010000002">
    <property type="protein sequence ID" value="KAF7842071.1"/>
    <property type="molecule type" value="Genomic_DNA"/>
</dbReference>
<evidence type="ECO:0000313" key="3">
    <source>
        <dbReference type="Proteomes" id="UP000634136"/>
    </source>
</evidence>
<reference evidence="2" key="1">
    <citation type="submission" date="2020-09" db="EMBL/GenBank/DDBJ databases">
        <title>Genome-Enabled Discovery of Anthraquinone Biosynthesis in Senna tora.</title>
        <authorList>
            <person name="Kang S.-H."/>
            <person name="Pandey R.P."/>
            <person name="Lee C.-M."/>
            <person name="Sim J.-S."/>
            <person name="Jeong J.-T."/>
            <person name="Choi B.-S."/>
            <person name="Jung M."/>
            <person name="Ginzburg D."/>
            <person name="Zhao K."/>
            <person name="Won S.Y."/>
            <person name="Oh T.-J."/>
            <person name="Yu Y."/>
            <person name="Kim N.-H."/>
            <person name="Lee O.R."/>
            <person name="Lee T.-H."/>
            <person name="Bashyal P."/>
            <person name="Kim T.-S."/>
            <person name="Lee W.-H."/>
            <person name="Kawkins C."/>
            <person name="Kim C.-K."/>
            <person name="Kim J.S."/>
            <person name="Ahn B.O."/>
            <person name="Rhee S.Y."/>
            <person name="Sohng J.K."/>
        </authorList>
    </citation>
    <scope>NUCLEOTIDE SEQUENCE</scope>
    <source>
        <tissue evidence="2">Leaf</tissue>
    </source>
</reference>
<gene>
    <name evidence="2" type="ORF">G2W53_004369</name>
</gene>
<dbReference type="PANTHER" id="PTHR13734">
    <property type="entry name" value="TRNA-NUCLEOTIDYLTRANSFERASE"/>
    <property type="match status" value="1"/>
</dbReference>